<proteinExistence type="predicted"/>
<dbReference type="EMBL" id="OU898276">
    <property type="protein sequence ID" value="CAG9826219.1"/>
    <property type="molecule type" value="Genomic_DNA"/>
</dbReference>
<dbReference type="AlphaFoldDB" id="A0A9N9SR12"/>
<dbReference type="InterPro" id="IPR039664">
    <property type="entry name" value="GRB/APBB1IP"/>
</dbReference>
<dbReference type="OrthoDB" id="8815311at2759"/>
<sequence length="164" mass="18115">MDILIEKVREGAPSLRMMSVSEGEQKYIDGEVEGLEKVKISEDKRVGSDIEIFADIRRFHAYTTLNAKNQFRAPTEWGIVLRPASISTGKTADNNDEDVAAAIASTPSSSSFTSSSDQLRCLACDSERVRSCWVIAMRLAKGTRSSGLRVRRWREVARTGVATS</sequence>
<dbReference type="Proteomes" id="UP001153709">
    <property type="component" value="Chromosome 1"/>
</dbReference>
<dbReference type="PANTHER" id="PTHR11243:SF38">
    <property type="entry name" value="GROWTH FACTOR RECEPTOR-BOUND PROTEIN 14-LIKE ISOFORM X1"/>
    <property type="match status" value="1"/>
</dbReference>
<dbReference type="PANTHER" id="PTHR11243">
    <property type="entry name" value="GROWTH FACTOR RECEPTOR-BOUND PROTEIN"/>
    <property type="match status" value="1"/>
</dbReference>
<evidence type="ECO:0000313" key="2">
    <source>
        <dbReference type="Proteomes" id="UP001153709"/>
    </source>
</evidence>
<keyword evidence="2" id="KW-1185">Reference proteome</keyword>
<accession>A0A9N9SR12</accession>
<name>A0A9N9SR12_DIABA</name>
<reference evidence="1" key="1">
    <citation type="submission" date="2022-01" db="EMBL/GenBank/DDBJ databases">
        <authorList>
            <person name="King R."/>
        </authorList>
    </citation>
    <scope>NUCLEOTIDE SEQUENCE</scope>
</reference>
<protein>
    <submittedName>
        <fullName evidence="1">Uncharacterized protein</fullName>
    </submittedName>
</protein>
<dbReference type="InterPro" id="IPR011993">
    <property type="entry name" value="PH-like_dom_sf"/>
</dbReference>
<evidence type="ECO:0000313" key="1">
    <source>
        <dbReference type="EMBL" id="CAG9826219.1"/>
    </source>
</evidence>
<organism evidence="1 2">
    <name type="scientific">Diabrotica balteata</name>
    <name type="common">Banded cucumber beetle</name>
    <dbReference type="NCBI Taxonomy" id="107213"/>
    <lineage>
        <taxon>Eukaryota</taxon>
        <taxon>Metazoa</taxon>
        <taxon>Ecdysozoa</taxon>
        <taxon>Arthropoda</taxon>
        <taxon>Hexapoda</taxon>
        <taxon>Insecta</taxon>
        <taxon>Pterygota</taxon>
        <taxon>Neoptera</taxon>
        <taxon>Endopterygota</taxon>
        <taxon>Coleoptera</taxon>
        <taxon>Polyphaga</taxon>
        <taxon>Cucujiformia</taxon>
        <taxon>Chrysomeloidea</taxon>
        <taxon>Chrysomelidae</taxon>
        <taxon>Galerucinae</taxon>
        <taxon>Diabroticina</taxon>
        <taxon>Diabroticites</taxon>
        <taxon>Diabrotica</taxon>
    </lineage>
</organism>
<dbReference type="Gene3D" id="2.30.29.30">
    <property type="entry name" value="Pleckstrin-homology domain (PH domain)/Phosphotyrosine-binding domain (PTB)"/>
    <property type="match status" value="1"/>
</dbReference>
<gene>
    <name evidence="1" type="ORF">DIABBA_LOCUS358</name>
</gene>